<accession>A0AAN8GB70</accession>
<evidence type="ECO:0000313" key="2">
    <source>
        <dbReference type="EMBL" id="KAK5876548.1"/>
    </source>
</evidence>
<dbReference type="EMBL" id="JAULUE010002067">
    <property type="protein sequence ID" value="KAK5876548.1"/>
    <property type="molecule type" value="Genomic_DNA"/>
</dbReference>
<feature type="compositionally biased region" description="Polar residues" evidence="1">
    <location>
        <begin position="10"/>
        <end position="22"/>
    </location>
</feature>
<proteinExistence type="predicted"/>
<sequence>MSVSPLPMSELSQQSSRWQQESDAPGLQITEKWPWTSGNRSTTTAAAASASGPEWADRSVNQWLPEFVF</sequence>
<evidence type="ECO:0000256" key="1">
    <source>
        <dbReference type="SAM" id="MobiDB-lite"/>
    </source>
</evidence>
<keyword evidence="3" id="KW-1185">Reference proteome</keyword>
<gene>
    <name evidence="2" type="ORF">CesoFtcFv8_025891</name>
</gene>
<comment type="caution">
    <text evidence="2">The sequence shown here is derived from an EMBL/GenBank/DDBJ whole genome shotgun (WGS) entry which is preliminary data.</text>
</comment>
<organism evidence="2 3">
    <name type="scientific">Champsocephalus esox</name>
    <name type="common">pike icefish</name>
    <dbReference type="NCBI Taxonomy" id="159716"/>
    <lineage>
        <taxon>Eukaryota</taxon>
        <taxon>Metazoa</taxon>
        <taxon>Chordata</taxon>
        <taxon>Craniata</taxon>
        <taxon>Vertebrata</taxon>
        <taxon>Euteleostomi</taxon>
        <taxon>Actinopterygii</taxon>
        <taxon>Neopterygii</taxon>
        <taxon>Teleostei</taxon>
        <taxon>Neoteleostei</taxon>
        <taxon>Acanthomorphata</taxon>
        <taxon>Eupercaria</taxon>
        <taxon>Perciformes</taxon>
        <taxon>Notothenioidei</taxon>
        <taxon>Channichthyidae</taxon>
        <taxon>Champsocephalus</taxon>
    </lineage>
</organism>
<feature type="region of interest" description="Disordered" evidence="1">
    <location>
        <begin position="1"/>
        <end position="56"/>
    </location>
</feature>
<feature type="compositionally biased region" description="Low complexity" evidence="1">
    <location>
        <begin position="41"/>
        <end position="51"/>
    </location>
</feature>
<name>A0AAN8GB70_9TELE</name>
<evidence type="ECO:0000313" key="3">
    <source>
        <dbReference type="Proteomes" id="UP001335648"/>
    </source>
</evidence>
<protein>
    <submittedName>
        <fullName evidence="2">Uncharacterized protein</fullName>
    </submittedName>
</protein>
<reference evidence="2 3" key="1">
    <citation type="journal article" date="2023" name="Mol. Biol. Evol.">
        <title>Genomics of Secondarily Temperate Adaptation in the Only Non-Antarctic Icefish.</title>
        <authorList>
            <person name="Rivera-Colon A.G."/>
            <person name="Rayamajhi N."/>
            <person name="Minhas B.F."/>
            <person name="Madrigal G."/>
            <person name="Bilyk K.T."/>
            <person name="Yoon V."/>
            <person name="Hune M."/>
            <person name="Gregory S."/>
            <person name="Cheng C.H.C."/>
            <person name="Catchen J.M."/>
        </authorList>
    </citation>
    <scope>NUCLEOTIDE SEQUENCE [LARGE SCALE GENOMIC DNA]</scope>
    <source>
        <strain evidence="2">JC2023a</strain>
    </source>
</reference>
<dbReference type="AlphaFoldDB" id="A0AAN8GB70"/>
<dbReference type="Proteomes" id="UP001335648">
    <property type="component" value="Unassembled WGS sequence"/>
</dbReference>